<keyword evidence="2" id="KW-1003">Cell membrane</keyword>
<evidence type="ECO:0000256" key="6">
    <source>
        <dbReference type="SAM" id="Phobius"/>
    </source>
</evidence>
<dbReference type="EMBL" id="JTDY01005825">
    <property type="protein sequence ID" value="KOB66575.1"/>
    <property type="molecule type" value="Genomic_DNA"/>
</dbReference>
<organism evidence="7 8">
    <name type="scientific">Operophtera brumata</name>
    <name type="common">Winter moth</name>
    <name type="synonym">Phalaena brumata</name>
    <dbReference type="NCBI Taxonomy" id="104452"/>
    <lineage>
        <taxon>Eukaryota</taxon>
        <taxon>Metazoa</taxon>
        <taxon>Ecdysozoa</taxon>
        <taxon>Arthropoda</taxon>
        <taxon>Hexapoda</taxon>
        <taxon>Insecta</taxon>
        <taxon>Pterygota</taxon>
        <taxon>Neoptera</taxon>
        <taxon>Endopterygota</taxon>
        <taxon>Lepidoptera</taxon>
        <taxon>Glossata</taxon>
        <taxon>Ditrysia</taxon>
        <taxon>Geometroidea</taxon>
        <taxon>Geometridae</taxon>
        <taxon>Larentiinae</taxon>
        <taxon>Operophtera</taxon>
    </lineage>
</organism>
<comment type="subcellular location">
    <subcellularLocation>
        <location evidence="1">Cell membrane</location>
        <topology evidence="1">Multi-pass membrane protein</topology>
    </subcellularLocation>
</comment>
<keyword evidence="4 6" id="KW-1133">Transmembrane helix</keyword>
<gene>
    <name evidence="7" type="ORF">OBRU01_21025</name>
</gene>
<evidence type="ECO:0000256" key="5">
    <source>
        <dbReference type="ARBA" id="ARBA00023136"/>
    </source>
</evidence>
<dbReference type="Pfam" id="PF08395">
    <property type="entry name" value="7tm_7"/>
    <property type="match status" value="1"/>
</dbReference>
<evidence type="ECO:0000313" key="7">
    <source>
        <dbReference type="EMBL" id="KOB66575.1"/>
    </source>
</evidence>
<sequence>MNPYKFGTYLIIALLLNVPQAMATIFLSVKQIQSNRMAILSLGLSAEYLNIFEMLMLTIMPAISAGMLTAQANNIQVILHDLLLQPQDEMHVREIECFIRYVEARPCRFRVWKVIPLDADLLGMVLSFCVTYLIVIIQFTNK</sequence>
<proteinExistence type="predicted"/>
<evidence type="ECO:0000256" key="4">
    <source>
        <dbReference type="ARBA" id="ARBA00022989"/>
    </source>
</evidence>
<keyword evidence="7" id="KW-0675">Receptor</keyword>
<keyword evidence="5 6" id="KW-0472">Membrane</keyword>
<dbReference type="GO" id="GO:0005886">
    <property type="term" value="C:plasma membrane"/>
    <property type="evidence" value="ECO:0007669"/>
    <property type="project" value="UniProtKB-SubCell"/>
</dbReference>
<feature type="transmembrane region" description="Helical" evidence="6">
    <location>
        <begin position="48"/>
        <end position="70"/>
    </location>
</feature>
<keyword evidence="8" id="KW-1185">Reference proteome</keyword>
<dbReference type="InterPro" id="IPR013604">
    <property type="entry name" value="7TM_chemorcpt"/>
</dbReference>
<keyword evidence="3 6" id="KW-0812">Transmembrane</keyword>
<evidence type="ECO:0000256" key="2">
    <source>
        <dbReference type="ARBA" id="ARBA00022475"/>
    </source>
</evidence>
<evidence type="ECO:0000256" key="3">
    <source>
        <dbReference type="ARBA" id="ARBA00022692"/>
    </source>
</evidence>
<dbReference type="AlphaFoldDB" id="A0A0L7KTZ0"/>
<evidence type="ECO:0000256" key="1">
    <source>
        <dbReference type="ARBA" id="ARBA00004651"/>
    </source>
</evidence>
<name>A0A0L7KTZ0_OPEBR</name>
<reference evidence="7 8" key="1">
    <citation type="journal article" date="2015" name="Genome Biol. Evol.">
        <title>The genome of winter moth (Operophtera brumata) provides a genomic perspective on sexual dimorphism and phenology.</title>
        <authorList>
            <person name="Derks M.F."/>
            <person name="Smit S."/>
            <person name="Salis L."/>
            <person name="Schijlen E."/>
            <person name="Bossers A."/>
            <person name="Mateman C."/>
            <person name="Pijl A.S."/>
            <person name="de Ridder D."/>
            <person name="Groenen M.A."/>
            <person name="Visser M.E."/>
            <person name="Megens H.J."/>
        </authorList>
    </citation>
    <scope>NUCLEOTIDE SEQUENCE [LARGE SCALE GENOMIC DNA]</scope>
    <source>
        <strain evidence="7">WM2013NL</strain>
        <tissue evidence="7">Head and thorax</tissue>
    </source>
</reference>
<accession>A0A0L7KTZ0</accession>
<dbReference type="GO" id="GO:0050909">
    <property type="term" value="P:sensory perception of taste"/>
    <property type="evidence" value="ECO:0007669"/>
    <property type="project" value="InterPro"/>
</dbReference>
<protein>
    <submittedName>
        <fullName evidence="7">Gustatory receptor 14</fullName>
    </submittedName>
</protein>
<comment type="caution">
    <text evidence="7">The sequence shown here is derived from an EMBL/GenBank/DDBJ whole genome shotgun (WGS) entry which is preliminary data.</text>
</comment>
<dbReference type="Proteomes" id="UP000037510">
    <property type="component" value="Unassembled WGS sequence"/>
</dbReference>
<feature type="transmembrane region" description="Helical" evidence="6">
    <location>
        <begin position="121"/>
        <end position="140"/>
    </location>
</feature>
<feature type="transmembrane region" description="Helical" evidence="6">
    <location>
        <begin position="6"/>
        <end position="27"/>
    </location>
</feature>
<evidence type="ECO:0000313" key="8">
    <source>
        <dbReference type="Proteomes" id="UP000037510"/>
    </source>
</evidence>